<keyword evidence="1" id="KW-0472">Membrane</keyword>
<evidence type="ECO:0000256" key="1">
    <source>
        <dbReference type="SAM" id="Phobius"/>
    </source>
</evidence>
<dbReference type="AlphaFoldDB" id="A0A3N4HZC9"/>
<keyword evidence="1" id="KW-0812">Transmembrane</keyword>
<organism evidence="2 3">
    <name type="scientific">Ascobolus immersus RN42</name>
    <dbReference type="NCBI Taxonomy" id="1160509"/>
    <lineage>
        <taxon>Eukaryota</taxon>
        <taxon>Fungi</taxon>
        <taxon>Dikarya</taxon>
        <taxon>Ascomycota</taxon>
        <taxon>Pezizomycotina</taxon>
        <taxon>Pezizomycetes</taxon>
        <taxon>Pezizales</taxon>
        <taxon>Ascobolaceae</taxon>
        <taxon>Ascobolus</taxon>
    </lineage>
</organism>
<sequence>MFCIFSLIDHRFSVGLLLAYILLDVLLEVLWRGGSYITVTLGPLPLHRRTPPSTYVIGLLWLSEGDYIFMMVSTGWFFYYFSLPFFCFLLVLLRLLIFVSFLRISVTFDYYYPIFFFPSCCSANTACIIISSLPRRLLSTLASRTFFSLFCSFASLLRLVHVSHSP</sequence>
<name>A0A3N4HZC9_ASCIM</name>
<dbReference type="EMBL" id="ML119711">
    <property type="protein sequence ID" value="RPA78466.1"/>
    <property type="molecule type" value="Genomic_DNA"/>
</dbReference>
<protein>
    <submittedName>
        <fullName evidence="2">Uncharacterized protein</fullName>
    </submittedName>
</protein>
<evidence type="ECO:0000313" key="3">
    <source>
        <dbReference type="Proteomes" id="UP000275078"/>
    </source>
</evidence>
<feature type="transmembrane region" description="Helical" evidence="1">
    <location>
        <begin position="110"/>
        <end position="133"/>
    </location>
</feature>
<evidence type="ECO:0000313" key="2">
    <source>
        <dbReference type="EMBL" id="RPA78466.1"/>
    </source>
</evidence>
<reference evidence="2 3" key="1">
    <citation type="journal article" date="2018" name="Nat. Ecol. Evol.">
        <title>Pezizomycetes genomes reveal the molecular basis of ectomycorrhizal truffle lifestyle.</title>
        <authorList>
            <person name="Murat C."/>
            <person name="Payen T."/>
            <person name="Noel B."/>
            <person name="Kuo A."/>
            <person name="Morin E."/>
            <person name="Chen J."/>
            <person name="Kohler A."/>
            <person name="Krizsan K."/>
            <person name="Balestrini R."/>
            <person name="Da Silva C."/>
            <person name="Montanini B."/>
            <person name="Hainaut M."/>
            <person name="Levati E."/>
            <person name="Barry K.W."/>
            <person name="Belfiori B."/>
            <person name="Cichocki N."/>
            <person name="Clum A."/>
            <person name="Dockter R.B."/>
            <person name="Fauchery L."/>
            <person name="Guy J."/>
            <person name="Iotti M."/>
            <person name="Le Tacon F."/>
            <person name="Lindquist E.A."/>
            <person name="Lipzen A."/>
            <person name="Malagnac F."/>
            <person name="Mello A."/>
            <person name="Molinier V."/>
            <person name="Miyauchi S."/>
            <person name="Poulain J."/>
            <person name="Riccioni C."/>
            <person name="Rubini A."/>
            <person name="Sitrit Y."/>
            <person name="Splivallo R."/>
            <person name="Traeger S."/>
            <person name="Wang M."/>
            <person name="Zifcakova L."/>
            <person name="Wipf D."/>
            <person name="Zambonelli A."/>
            <person name="Paolocci F."/>
            <person name="Nowrousian M."/>
            <person name="Ottonello S."/>
            <person name="Baldrian P."/>
            <person name="Spatafora J.W."/>
            <person name="Henrissat B."/>
            <person name="Nagy L.G."/>
            <person name="Aury J.M."/>
            <person name="Wincker P."/>
            <person name="Grigoriev I.V."/>
            <person name="Bonfante P."/>
            <person name="Martin F.M."/>
        </authorList>
    </citation>
    <scope>NUCLEOTIDE SEQUENCE [LARGE SCALE GENOMIC DNA]</scope>
    <source>
        <strain evidence="2 3">RN42</strain>
    </source>
</reference>
<gene>
    <name evidence="2" type="ORF">BJ508DRAFT_155940</name>
</gene>
<dbReference type="Proteomes" id="UP000275078">
    <property type="component" value="Unassembled WGS sequence"/>
</dbReference>
<keyword evidence="3" id="KW-1185">Reference proteome</keyword>
<keyword evidence="1" id="KW-1133">Transmembrane helix</keyword>
<feature type="transmembrane region" description="Helical" evidence="1">
    <location>
        <begin position="77"/>
        <end position="104"/>
    </location>
</feature>
<proteinExistence type="predicted"/>
<feature type="transmembrane region" description="Helical" evidence="1">
    <location>
        <begin position="12"/>
        <end position="33"/>
    </location>
</feature>
<accession>A0A3N4HZC9</accession>